<dbReference type="PANTHER" id="PTHR43130">
    <property type="entry name" value="ARAC-FAMILY TRANSCRIPTIONAL REGULATOR"/>
    <property type="match status" value="1"/>
</dbReference>
<keyword evidence="5" id="KW-1185">Reference proteome</keyword>
<dbReference type="InterPro" id="IPR018060">
    <property type="entry name" value="HTH_AraC"/>
</dbReference>
<dbReference type="SMART" id="SM00342">
    <property type="entry name" value="HTH_ARAC"/>
    <property type="match status" value="1"/>
</dbReference>
<dbReference type="RefSeq" id="WP_307419761.1">
    <property type="nucleotide sequence ID" value="NZ_JAGINP010000008.1"/>
</dbReference>
<reference evidence="4 5" key="1">
    <citation type="submission" date="2021-03" db="EMBL/GenBank/DDBJ databases">
        <title>Genomic Encyclopedia of Type Strains, Phase III (KMG-III): the genomes of soil and plant-associated and newly described type strains.</title>
        <authorList>
            <person name="Whitman W."/>
        </authorList>
    </citation>
    <scope>NUCLEOTIDE SEQUENCE [LARGE SCALE GENOMIC DNA]</scope>
    <source>
        <strain evidence="4 5">IMMIB AFH-6</strain>
    </source>
</reference>
<evidence type="ECO:0000313" key="4">
    <source>
        <dbReference type="EMBL" id="MBP2292772.1"/>
    </source>
</evidence>
<comment type="caution">
    <text evidence="4">The sequence shown here is derived from an EMBL/GenBank/DDBJ whole genome shotgun (WGS) entry which is preliminary data.</text>
</comment>
<sequence>MKDHLVAALAYDGLCTFEFGCAVEVFGLARPELPVDWYDFAVCGVEEGPLRSTAGVMVTPPHGLDTLDRAGTIIVPGWRGMDAPVPQPLVEALRRAHARGARVASICSGVFVLAAAGLLDGRRATTHWRYTDRLQAMHPGVRVESDVLYVDEGDVITSAGSAAGLDMMLHLVRRDHGAAVCNMVARRLVVPAHRDGAQAQVIERPVPASRDARLSQVIGHLRARITEPQRVEDLARMAAMSERTFFRKFREATGLTPTDWIVAERVALAKDLLERGRDGGRLTVDQIAEACGFGAPETLRHHFRRLIGQSPAAYRRGHRDGGPTVA</sequence>
<evidence type="ECO:0000256" key="1">
    <source>
        <dbReference type="ARBA" id="ARBA00023015"/>
    </source>
</evidence>
<evidence type="ECO:0000256" key="2">
    <source>
        <dbReference type="ARBA" id="ARBA00023163"/>
    </source>
</evidence>
<dbReference type="Pfam" id="PF01965">
    <property type="entry name" value="DJ-1_PfpI"/>
    <property type="match status" value="1"/>
</dbReference>
<dbReference type="Pfam" id="PF12833">
    <property type="entry name" value="HTH_18"/>
    <property type="match status" value="1"/>
</dbReference>
<dbReference type="CDD" id="cd03137">
    <property type="entry name" value="GATase1_AraC_1"/>
    <property type="match status" value="1"/>
</dbReference>
<gene>
    <name evidence="4" type="ORF">J2851_002553</name>
</gene>
<dbReference type="PANTHER" id="PTHR43130:SF3">
    <property type="entry name" value="HTH-TYPE TRANSCRIPTIONAL REGULATOR RV1931C"/>
    <property type="match status" value="1"/>
</dbReference>
<dbReference type="NCBIfam" id="NF006902">
    <property type="entry name" value="PRK09393.1"/>
    <property type="match status" value="1"/>
</dbReference>
<protein>
    <submittedName>
        <fullName evidence="4">AraC family transcriptional activator FtrA</fullName>
    </submittedName>
</protein>
<dbReference type="SUPFAM" id="SSF46689">
    <property type="entry name" value="Homeodomain-like"/>
    <property type="match status" value="2"/>
</dbReference>
<keyword evidence="2" id="KW-0804">Transcription</keyword>
<dbReference type="SUPFAM" id="SSF52317">
    <property type="entry name" value="Class I glutamine amidotransferase-like"/>
    <property type="match status" value="1"/>
</dbReference>
<dbReference type="Gene3D" id="1.10.10.60">
    <property type="entry name" value="Homeodomain-like"/>
    <property type="match status" value="1"/>
</dbReference>
<dbReference type="Proteomes" id="UP000781958">
    <property type="component" value="Unassembled WGS sequence"/>
</dbReference>
<dbReference type="InterPro" id="IPR029062">
    <property type="entry name" value="Class_I_gatase-like"/>
</dbReference>
<dbReference type="InterPro" id="IPR002818">
    <property type="entry name" value="DJ-1/PfpI"/>
</dbReference>
<dbReference type="PROSITE" id="PS01124">
    <property type="entry name" value="HTH_ARAC_FAMILY_2"/>
    <property type="match status" value="1"/>
</dbReference>
<evidence type="ECO:0000259" key="3">
    <source>
        <dbReference type="PROSITE" id="PS01124"/>
    </source>
</evidence>
<organism evidence="4 5">
    <name type="scientific">Azospirillum rugosum</name>
    <dbReference type="NCBI Taxonomy" id="416170"/>
    <lineage>
        <taxon>Bacteria</taxon>
        <taxon>Pseudomonadati</taxon>
        <taxon>Pseudomonadota</taxon>
        <taxon>Alphaproteobacteria</taxon>
        <taxon>Rhodospirillales</taxon>
        <taxon>Azospirillaceae</taxon>
        <taxon>Azospirillum</taxon>
    </lineage>
</organism>
<accession>A0ABS4SJN2</accession>
<keyword evidence="1" id="KW-0805">Transcription regulation</keyword>
<name>A0ABS4SJN2_9PROT</name>
<feature type="domain" description="HTH araC/xylS-type" evidence="3">
    <location>
        <begin position="215"/>
        <end position="317"/>
    </location>
</feature>
<dbReference type="InterPro" id="IPR052158">
    <property type="entry name" value="INH-QAR"/>
</dbReference>
<proteinExistence type="predicted"/>
<evidence type="ECO:0000313" key="5">
    <source>
        <dbReference type="Proteomes" id="UP000781958"/>
    </source>
</evidence>
<dbReference type="Gene3D" id="3.40.50.880">
    <property type="match status" value="1"/>
</dbReference>
<dbReference type="InterPro" id="IPR009057">
    <property type="entry name" value="Homeodomain-like_sf"/>
</dbReference>
<dbReference type="EMBL" id="JAGINP010000008">
    <property type="protein sequence ID" value="MBP2292772.1"/>
    <property type="molecule type" value="Genomic_DNA"/>
</dbReference>